<proteinExistence type="predicted"/>
<dbReference type="Proteomes" id="UP000603434">
    <property type="component" value="Unassembled WGS sequence"/>
</dbReference>
<gene>
    <name evidence="2" type="ORF">H8E23_10225</name>
</gene>
<dbReference type="EMBL" id="JACNJH010000150">
    <property type="protein sequence ID" value="MBC8361763.1"/>
    <property type="molecule type" value="Genomic_DNA"/>
</dbReference>
<evidence type="ECO:0000256" key="1">
    <source>
        <dbReference type="SAM" id="SignalP"/>
    </source>
</evidence>
<evidence type="ECO:0008006" key="4">
    <source>
        <dbReference type="Google" id="ProtNLM"/>
    </source>
</evidence>
<feature type="chain" id="PRO_5035165954" description="DUF1573 domain-containing protein" evidence="1">
    <location>
        <begin position="26"/>
        <end position="75"/>
    </location>
</feature>
<evidence type="ECO:0000313" key="2">
    <source>
        <dbReference type="EMBL" id="MBC8361763.1"/>
    </source>
</evidence>
<reference evidence="2 3" key="1">
    <citation type="submission" date="2020-08" db="EMBL/GenBank/DDBJ databases">
        <title>Bridging the membrane lipid divide: bacteria of the FCB group superphylum have the potential to synthesize archaeal ether lipids.</title>
        <authorList>
            <person name="Villanueva L."/>
            <person name="Von Meijenfeldt F.A.B."/>
            <person name="Westbye A.B."/>
            <person name="Yadav S."/>
            <person name="Hopmans E.C."/>
            <person name="Dutilh B.E."/>
            <person name="Sinninghe Damste J.S."/>
        </authorList>
    </citation>
    <scope>NUCLEOTIDE SEQUENCE [LARGE SCALE GENOMIC DNA]</scope>
    <source>
        <strain evidence="2">NIOZ-UU30</strain>
    </source>
</reference>
<evidence type="ECO:0000313" key="3">
    <source>
        <dbReference type="Proteomes" id="UP000603434"/>
    </source>
</evidence>
<accession>A0A8J6TMJ9</accession>
<keyword evidence="1" id="KW-0732">Signal</keyword>
<dbReference type="AlphaFoldDB" id="A0A8J6TMJ9"/>
<name>A0A8J6TMJ9_9BACT</name>
<protein>
    <recommendedName>
        <fullName evidence="4">DUF1573 domain-containing protein</fullName>
    </recommendedName>
</protein>
<comment type="caution">
    <text evidence="2">The sequence shown here is derived from an EMBL/GenBank/DDBJ whole genome shotgun (WGS) entry which is preliminary data.</text>
</comment>
<sequence length="75" mass="7946">MNAEHSLSLVIACCLIFLAVGPVGAGQEASGSPSAYLPKMHYDSEPVLDGTDIIHDFIIQNKGTAPLKIEKVHAD</sequence>
<feature type="signal peptide" evidence="1">
    <location>
        <begin position="1"/>
        <end position="25"/>
    </location>
</feature>
<organism evidence="2 3">
    <name type="scientific">Candidatus Desulfatibia profunda</name>
    <dbReference type="NCBI Taxonomy" id="2841695"/>
    <lineage>
        <taxon>Bacteria</taxon>
        <taxon>Pseudomonadati</taxon>
        <taxon>Thermodesulfobacteriota</taxon>
        <taxon>Desulfobacteria</taxon>
        <taxon>Desulfobacterales</taxon>
        <taxon>Desulfobacterales incertae sedis</taxon>
        <taxon>Candidatus Desulfatibia</taxon>
    </lineage>
</organism>